<dbReference type="InterPro" id="IPR031508">
    <property type="entry name" value="TMEM108"/>
</dbReference>
<sequence>MKRRSQALCCHLFSILLVLAQAERKLFTVEEQFPTSPSYQLLKETDTNAAMVMPSVNSGLVRKSARPGTRLSVKPTDLVPPFHSKGVDYSDILMTTTFVNIQGVTNSGNAHNKRKNVENMTDELTGSTETYLKPEVHSSFPRRTTTTTEHTSTRIAFVKDTFHNVGTLQSLSQEEQTKGSPTLLNAMSKNTESVSVPFKPHHYKLWDVLNRNGSLFSVRQVNGTSLTTVRMTSPAFLQTSSTLKTTPPEPGTTRSTVLNQHTVPDDATTVQMILPMDATTRSTITMSTAGSTATGNFLNRLVPAGTWRPGVPGNISHVTEDGSQPQHRETICLSKVDIAWIFLAISVPISSCSVLLTVCCMRRKKKASNPENNLSYWNNAITMDYFNKHAVELPREIHSLETSEDHLSEPRSPANGDYRNSGMVLVNPFCQETLFSGHEQISEI</sequence>
<dbReference type="PANTHER" id="PTHR28673">
    <property type="entry name" value="TRANSMEMBRANE PROTEIN 108"/>
    <property type="match status" value="1"/>
</dbReference>
<dbReference type="GO" id="GO:1904115">
    <property type="term" value="C:axon cytoplasm"/>
    <property type="evidence" value="ECO:0007669"/>
    <property type="project" value="GOC"/>
</dbReference>
<organism evidence="3 4">
    <name type="scientific">Eleutherodactylus coqui</name>
    <name type="common">Puerto Rican coqui</name>
    <dbReference type="NCBI Taxonomy" id="57060"/>
    <lineage>
        <taxon>Eukaryota</taxon>
        <taxon>Metazoa</taxon>
        <taxon>Chordata</taxon>
        <taxon>Craniata</taxon>
        <taxon>Vertebrata</taxon>
        <taxon>Euteleostomi</taxon>
        <taxon>Amphibia</taxon>
        <taxon>Batrachia</taxon>
        <taxon>Anura</taxon>
        <taxon>Neobatrachia</taxon>
        <taxon>Hyloidea</taxon>
        <taxon>Eleutherodactylidae</taxon>
        <taxon>Eleutherodactylinae</taxon>
        <taxon>Eleutherodactylus</taxon>
        <taxon>Eleutherodactylus</taxon>
    </lineage>
</organism>
<keyword evidence="1" id="KW-0472">Membrane</keyword>
<dbReference type="GO" id="GO:0005769">
    <property type="term" value="C:early endosome"/>
    <property type="evidence" value="ECO:0007669"/>
    <property type="project" value="TreeGrafter"/>
</dbReference>
<dbReference type="PANTHER" id="PTHR28673:SF1">
    <property type="entry name" value="TRANSMEMBRANE PROTEIN 108"/>
    <property type="match status" value="1"/>
</dbReference>
<keyword evidence="1" id="KW-1133">Transmembrane helix</keyword>
<proteinExistence type="predicted"/>
<dbReference type="Pfam" id="PF15759">
    <property type="entry name" value="TMEM108"/>
    <property type="match status" value="1"/>
</dbReference>
<evidence type="ECO:0008006" key="5">
    <source>
        <dbReference type="Google" id="ProtNLM"/>
    </source>
</evidence>
<keyword evidence="1" id="KW-0812">Transmembrane</keyword>
<comment type="caution">
    <text evidence="3">The sequence shown here is derived from an EMBL/GenBank/DDBJ whole genome shotgun (WGS) entry which is preliminary data.</text>
</comment>
<feature type="transmembrane region" description="Helical" evidence="1">
    <location>
        <begin position="338"/>
        <end position="359"/>
    </location>
</feature>
<reference evidence="3" key="1">
    <citation type="thesis" date="2020" institute="ProQuest LLC" country="789 East Eisenhower Parkway, Ann Arbor, MI, USA">
        <title>Comparative Genomics and Chromosome Evolution.</title>
        <authorList>
            <person name="Mudd A.B."/>
        </authorList>
    </citation>
    <scope>NUCLEOTIDE SEQUENCE</scope>
    <source>
        <strain evidence="3">HN-11 Male</strain>
        <tissue evidence="3">Kidney and liver</tissue>
    </source>
</reference>
<dbReference type="OrthoDB" id="9944393at2759"/>
<feature type="chain" id="PRO_5035200763" description="Transmembrane protein 108" evidence="2">
    <location>
        <begin position="23"/>
        <end position="444"/>
    </location>
</feature>
<keyword evidence="4" id="KW-1185">Reference proteome</keyword>
<dbReference type="Proteomes" id="UP000770717">
    <property type="component" value="Unassembled WGS sequence"/>
</dbReference>
<dbReference type="GO" id="GO:0014069">
    <property type="term" value="C:postsynaptic density"/>
    <property type="evidence" value="ECO:0007669"/>
    <property type="project" value="TreeGrafter"/>
</dbReference>
<dbReference type="GO" id="GO:0008090">
    <property type="term" value="P:retrograde axonal transport"/>
    <property type="evidence" value="ECO:0007669"/>
    <property type="project" value="TreeGrafter"/>
</dbReference>
<gene>
    <name evidence="3" type="ORF">GDO78_002901</name>
</gene>
<dbReference type="AlphaFoldDB" id="A0A8J6EW52"/>
<dbReference type="GO" id="GO:0010008">
    <property type="term" value="C:endosome membrane"/>
    <property type="evidence" value="ECO:0007669"/>
    <property type="project" value="TreeGrafter"/>
</dbReference>
<dbReference type="EMBL" id="WNTK01000011">
    <property type="protein sequence ID" value="KAG9476071.1"/>
    <property type="molecule type" value="Genomic_DNA"/>
</dbReference>
<dbReference type="GO" id="GO:0097484">
    <property type="term" value="P:dendrite extension"/>
    <property type="evidence" value="ECO:0007669"/>
    <property type="project" value="TreeGrafter"/>
</dbReference>
<evidence type="ECO:0000256" key="2">
    <source>
        <dbReference type="SAM" id="SignalP"/>
    </source>
</evidence>
<evidence type="ECO:0000313" key="3">
    <source>
        <dbReference type="EMBL" id="KAG9476071.1"/>
    </source>
</evidence>
<keyword evidence="2" id="KW-0732">Signal</keyword>
<feature type="signal peptide" evidence="2">
    <location>
        <begin position="1"/>
        <end position="22"/>
    </location>
</feature>
<accession>A0A8J6EW52</accession>
<dbReference type="GO" id="GO:0097106">
    <property type="term" value="P:postsynaptic density organization"/>
    <property type="evidence" value="ECO:0007669"/>
    <property type="project" value="TreeGrafter"/>
</dbReference>
<name>A0A8J6EW52_ELECQ</name>
<evidence type="ECO:0000256" key="1">
    <source>
        <dbReference type="SAM" id="Phobius"/>
    </source>
</evidence>
<evidence type="ECO:0000313" key="4">
    <source>
        <dbReference type="Proteomes" id="UP000770717"/>
    </source>
</evidence>
<protein>
    <recommendedName>
        <fullName evidence="5">Transmembrane protein 108</fullName>
    </recommendedName>
</protein>